<dbReference type="SUPFAM" id="SSF159594">
    <property type="entry name" value="XCC0632-like"/>
    <property type="match status" value="1"/>
</dbReference>
<keyword evidence="3" id="KW-1185">Reference proteome</keyword>
<dbReference type="Pfam" id="PF03886">
    <property type="entry name" value="ABC_trans_aux"/>
    <property type="match status" value="1"/>
</dbReference>
<accession>A0A4Y6V7D5</accession>
<dbReference type="Gene3D" id="3.40.50.10610">
    <property type="entry name" value="ABC-type transport auxiliary lipoprotein component"/>
    <property type="match status" value="1"/>
</dbReference>
<evidence type="ECO:0000313" key="2">
    <source>
        <dbReference type="EMBL" id="QDH24407.1"/>
    </source>
</evidence>
<dbReference type="OrthoDB" id="7064073at2"/>
<gene>
    <name evidence="2" type="ORF">D5366_03165</name>
</gene>
<dbReference type="RefSeq" id="WP_141492253.1">
    <property type="nucleotide sequence ID" value="NZ_CP032485.1"/>
</dbReference>
<protein>
    <submittedName>
        <fullName evidence="2">Membrane integrity-associated transporter subunit PqiC</fullName>
    </submittedName>
</protein>
<dbReference type="Proteomes" id="UP000317214">
    <property type="component" value="Chromosome"/>
</dbReference>
<evidence type="ECO:0000313" key="3">
    <source>
        <dbReference type="Proteomes" id="UP000317214"/>
    </source>
</evidence>
<proteinExistence type="predicted"/>
<organism evidence="2 3">
    <name type="scientific">Neokomagataea tanensis</name>
    <dbReference type="NCBI Taxonomy" id="661191"/>
    <lineage>
        <taxon>Bacteria</taxon>
        <taxon>Pseudomonadati</taxon>
        <taxon>Pseudomonadota</taxon>
        <taxon>Alphaproteobacteria</taxon>
        <taxon>Acetobacterales</taxon>
        <taxon>Acetobacteraceae</taxon>
        <taxon>Neokomagataea</taxon>
    </lineage>
</organism>
<dbReference type="AlphaFoldDB" id="A0A4Y6V7D5"/>
<dbReference type="InterPro" id="IPR005586">
    <property type="entry name" value="ABC_trans_aux"/>
</dbReference>
<reference evidence="2 3" key="1">
    <citation type="submission" date="2018-09" db="EMBL/GenBank/DDBJ databases">
        <title>The complete genome sequence of Neokomagataea tanensis NBRC 106556(T).</title>
        <authorList>
            <person name="Chua K.-O."/>
            <person name="See-Too W.-S."/>
            <person name="Hong K.-W."/>
            <person name="Yin W.-F."/>
            <person name="Chan K.-G."/>
        </authorList>
    </citation>
    <scope>NUCLEOTIDE SEQUENCE [LARGE SCALE GENOMIC DNA]</scope>
    <source>
        <strain evidence="3">AH13 \ NBRC 106556</strain>
    </source>
</reference>
<feature type="domain" description="ABC-type transport auxiliary lipoprotein component" evidence="1">
    <location>
        <begin position="33"/>
        <end position="189"/>
    </location>
</feature>
<name>A0A4Y6V7D5_9PROT</name>
<sequence>MVYTLKHPFGRMGAFALLCAGLAACSNSSPKLYTLAPENGPVVQVSPSLIEVVTPVISSRLDRDTIVWGDEGYRTKLADGASWSEPLAEMLGHTLASNLAVRLPASRVYAQNDAVTASPTAIVEVTIRNFEADSQGRAYVAGALTAHRRDGTGGSLLQPFQWRSDASVSHSTEKLVSELSHGLAIMSDSLVAQLQSLPPEVGK</sequence>
<dbReference type="EMBL" id="CP032485">
    <property type="protein sequence ID" value="QDH24407.1"/>
    <property type="molecule type" value="Genomic_DNA"/>
</dbReference>
<dbReference type="PROSITE" id="PS51257">
    <property type="entry name" value="PROKAR_LIPOPROTEIN"/>
    <property type="match status" value="1"/>
</dbReference>
<evidence type="ECO:0000259" key="1">
    <source>
        <dbReference type="Pfam" id="PF03886"/>
    </source>
</evidence>
<dbReference type="KEGG" id="ntn:D5366_03165"/>